<evidence type="ECO:0000313" key="1">
    <source>
        <dbReference type="EMBL" id="JAH30637.1"/>
    </source>
</evidence>
<dbReference type="EMBL" id="GBXM01072207">
    <property type="protein sequence ID" value="JAH36370.1"/>
    <property type="molecule type" value="Transcribed_RNA"/>
</dbReference>
<dbReference type="EMBL" id="GBXM01077940">
    <property type="protein sequence ID" value="JAH30637.1"/>
    <property type="molecule type" value="Transcribed_RNA"/>
</dbReference>
<name>A0A0E9RP85_ANGAN</name>
<proteinExistence type="predicted"/>
<organism evidence="1">
    <name type="scientific">Anguilla anguilla</name>
    <name type="common">European freshwater eel</name>
    <name type="synonym">Muraena anguilla</name>
    <dbReference type="NCBI Taxonomy" id="7936"/>
    <lineage>
        <taxon>Eukaryota</taxon>
        <taxon>Metazoa</taxon>
        <taxon>Chordata</taxon>
        <taxon>Craniata</taxon>
        <taxon>Vertebrata</taxon>
        <taxon>Euteleostomi</taxon>
        <taxon>Actinopterygii</taxon>
        <taxon>Neopterygii</taxon>
        <taxon>Teleostei</taxon>
        <taxon>Anguilliformes</taxon>
        <taxon>Anguillidae</taxon>
        <taxon>Anguilla</taxon>
    </lineage>
</organism>
<sequence>MGHRTIYVNTNECERLKRYVFVHAHRSVSYKSKIGKYKTGCSIPTFTAQ</sequence>
<reference evidence="1" key="1">
    <citation type="submission" date="2014-11" db="EMBL/GenBank/DDBJ databases">
        <authorList>
            <person name="Amaro Gonzalez C."/>
        </authorList>
    </citation>
    <scope>NUCLEOTIDE SEQUENCE</scope>
</reference>
<dbReference type="AlphaFoldDB" id="A0A0E9RP85"/>
<accession>A0A0E9RP85</accession>
<dbReference type="EMBL" id="GBXM01071832">
    <property type="protein sequence ID" value="JAH36745.1"/>
    <property type="molecule type" value="Transcribed_RNA"/>
</dbReference>
<protein>
    <submittedName>
        <fullName evidence="1">Uncharacterized protein</fullName>
    </submittedName>
</protein>
<reference evidence="1" key="2">
    <citation type="journal article" date="2015" name="Fish Shellfish Immunol.">
        <title>Early steps in the European eel (Anguilla anguilla)-Vibrio vulnificus interaction in the gills: Role of the RtxA13 toxin.</title>
        <authorList>
            <person name="Callol A."/>
            <person name="Pajuelo D."/>
            <person name="Ebbesson L."/>
            <person name="Teles M."/>
            <person name="MacKenzie S."/>
            <person name="Amaro C."/>
        </authorList>
    </citation>
    <scope>NUCLEOTIDE SEQUENCE</scope>
</reference>